<feature type="compositionally biased region" description="Low complexity" evidence="1">
    <location>
        <begin position="1"/>
        <end position="15"/>
    </location>
</feature>
<proteinExistence type="predicted"/>
<evidence type="ECO:0000313" key="4">
    <source>
        <dbReference type="Proteomes" id="UP001293254"/>
    </source>
</evidence>
<name>A0AAE1Y7L7_9LAMI</name>
<evidence type="ECO:0000256" key="1">
    <source>
        <dbReference type="SAM" id="MobiDB-lite"/>
    </source>
</evidence>
<evidence type="ECO:0000313" key="3">
    <source>
        <dbReference type="EMBL" id="KAK4425070.1"/>
    </source>
</evidence>
<feature type="region of interest" description="Disordered" evidence="1">
    <location>
        <begin position="277"/>
        <end position="298"/>
    </location>
</feature>
<dbReference type="PANTHER" id="PTHR34482">
    <property type="entry name" value="DNA DAMAGE-INDUCIBLE PROTEIN 1-LIKE"/>
    <property type="match status" value="1"/>
</dbReference>
<organism evidence="3 4">
    <name type="scientific">Sesamum alatum</name>
    <dbReference type="NCBI Taxonomy" id="300844"/>
    <lineage>
        <taxon>Eukaryota</taxon>
        <taxon>Viridiplantae</taxon>
        <taxon>Streptophyta</taxon>
        <taxon>Embryophyta</taxon>
        <taxon>Tracheophyta</taxon>
        <taxon>Spermatophyta</taxon>
        <taxon>Magnoliopsida</taxon>
        <taxon>eudicotyledons</taxon>
        <taxon>Gunneridae</taxon>
        <taxon>Pentapetalae</taxon>
        <taxon>asterids</taxon>
        <taxon>lamiids</taxon>
        <taxon>Lamiales</taxon>
        <taxon>Pedaliaceae</taxon>
        <taxon>Sesamum</taxon>
    </lineage>
</organism>
<gene>
    <name evidence="3" type="ORF">Salat_1700700</name>
</gene>
<reference evidence="3" key="1">
    <citation type="submission" date="2020-06" db="EMBL/GenBank/DDBJ databases">
        <authorList>
            <person name="Li T."/>
            <person name="Hu X."/>
            <person name="Zhang T."/>
            <person name="Song X."/>
            <person name="Zhang H."/>
            <person name="Dai N."/>
            <person name="Sheng W."/>
            <person name="Hou X."/>
            <person name="Wei L."/>
        </authorList>
    </citation>
    <scope>NUCLEOTIDE SEQUENCE</scope>
    <source>
        <strain evidence="3">3651</strain>
        <tissue evidence="3">Leaf</tissue>
    </source>
</reference>
<dbReference type="AlphaFoldDB" id="A0AAE1Y7L7"/>
<protein>
    <recommendedName>
        <fullName evidence="2">Retrotransposon gag domain-containing protein</fullName>
    </recommendedName>
</protein>
<dbReference type="InterPro" id="IPR005162">
    <property type="entry name" value="Retrotrans_gag_dom"/>
</dbReference>
<sequence>MNPPCGTGRPRTRPTLEIQDPEPPPVDNPNVNPADHPEQQAPRAGDMGPLLATLQQFFQYTQGQTPQAVAIPATYQALERFLRFQLPKFLGEPDYYKVESWLEEIEKIFKVLRYDDEQKISFSTFRFEEMAYNWWRVVEARWEREETPHTWINFVKEFNDKFVPQVVRDRREEEFVNLIQGSCTVAQYEARFNKLIKYAPYMLDDELRRTKKFIRGLRLDVQRSILACGLTTYTAAVERAMEVEAGLVELNRLEERVKRARPTPSIVQGTRFGKGPNIWRIHPGNTSGSESIPQQNRG</sequence>
<feature type="domain" description="Retrotransposon gag" evidence="2">
    <location>
        <begin position="124"/>
        <end position="218"/>
    </location>
</feature>
<feature type="compositionally biased region" description="Polar residues" evidence="1">
    <location>
        <begin position="284"/>
        <end position="298"/>
    </location>
</feature>
<comment type="caution">
    <text evidence="3">The sequence shown here is derived from an EMBL/GenBank/DDBJ whole genome shotgun (WGS) entry which is preliminary data.</text>
</comment>
<evidence type="ECO:0000259" key="2">
    <source>
        <dbReference type="Pfam" id="PF03732"/>
    </source>
</evidence>
<reference evidence="3" key="2">
    <citation type="journal article" date="2024" name="Plant">
        <title>Genomic evolution and insights into agronomic trait innovations of Sesamum species.</title>
        <authorList>
            <person name="Miao H."/>
            <person name="Wang L."/>
            <person name="Qu L."/>
            <person name="Liu H."/>
            <person name="Sun Y."/>
            <person name="Le M."/>
            <person name="Wang Q."/>
            <person name="Wei S."/>
            <person name="Zheng Y."/>
            <person name="Lin W."/>
            <person name="Duan Y."/>
            <person name="Cao H."/>
            <person name="Xiong S."/>
            <person name="Wang X."/>
            <person name="Wei L."/>
            <person name="Li C."/>
            <person name="Ma Q."/>
            <person name="Ju M."/>
            <person name="Zhao R."/>
            <person name="Li G."/>
            <person name="Mu C."/>
            <person name="Tian Q."/>
            <person name="Mei H."/>
            <person name="Zhang T."/>
            <person name="Gao T."/>
            <person name="Zhang H."/>
        </authorList>
    </citation>
    <scope>NUCLEOTIDE SEQUENCE</scope>
    <source>
        <strain evidence="3">3651</strain>
    </source>
</reference>
<feature type="region of interest" description="Disordered" evidence="1">
    <location>
        <begin position="1"/>
        <end position="46"/>
    </location>
</feature>
<dbReference type="Pfam" id="PF03732">
    <property type="entry name" value="Retrotrans_gag"/>
    <property type="match status" value="1"/>
</dbReference>
<dbReference type="EMBL" id="JACGWO010000006">
    <property type="protein sequence ID" value="KAK4425070.1"/>
    <property type="molecule type" value="Genomic_DNA"/>
</dbReference>
<dbReference type="Proteomes" id="UP001293254">
    <property type="component" value="Unassembled WGS sequence"/>
</dbReference>
<keyword evidence="4" id="KW-1185">Reference proteome</keyword>
<accession>A0AAE1Y7L7</accession>
<dbReference type="PANTHER" id="PTHR34482:SF36">
    <property type="entry name" value="RETROTRANSPOSON GAG DOMAIN-CONTAINING PROTEIN"/>
    <property type="match status" value="1"/>
</dbReference>